<feature type="compositionally biased region" description="Polar residues" evidence="7">
    <location>
        <begin position="475"/>
        <end position="484"/>
    </location>
</feature>
<comment type="similarity">
    <text evidence="3">Belongs to the INCENP family.</text>
</comment>
<dbReference type="KEGG" id="yli:2908683"/>
<feature type="region of interest" description="Disordered" evidence="7">
    <location>
        <begin position="471"/>
        <end position="635"/>
    </location>
</feature>
<dbReference type="InterPro" id="IPR005635">
    <property type="entry name" value="Inner_centromere_prot_ARK-bd"/>
</dbReference>
<dbReference type="PANTHER" id="PTHR38709">
    <property type="entry name" value="SI:CH73-193C12.2-RELATED"/>
    <property type="match status" value="1"/>
</dbReference>
<evidence type="ECO:0000256" key="1">
    <source>
        <dbReference type="ARBA" id="ARBA00004123"/>
    </source>
</evidence>
<feature type="region of interest" description="Disordered" evidence="7">
    <location>
        <begin position="59"/>
        <end position="91"/>
    </location>
</feature>
<dbReference type="AlphaFoldDB" id="A0A1D8NNG4"/>
<evidence type="ECO:0000256" key="3">
    <source>
        <dbReference type="ARBA" id="ARBA00010042"/>
    </source>
</evidence>
<feature type="region of interest" description="Disordered" evidence="7">
    <location>
        <begin position="795"/>
        <end position="829"/>
    </location>
</feature>
<dbReference type="RefSeq" id="XP_505389.3">
    <property type="nucleotide sequence ID" value="XM_505389.3"/>
</dbReference>
<gene>
    <name evidence="9" type="ORF">YALI1_F18550g</name>
</gene>
<dbReference type="Pfam" id="PF03941">
    <property type="entry name" value="INCENP_ARK-bind"/>
    <property type="match status" value="1"/>
</dbReference>
<feature type="compositionally biased region" description="Polar residues" evidence="7">
    <location>
        <begin position="241"/>
        <end position="252"/>
    </location>
</feature>
<feature type="region of interest" description="Disordered" evidence="7">
    <location>
        <begin position="313"/>
        <end position="360"/>
    </location>
</feature>
<dbReference type="GO" id="GO:0005819">
    <property type="term" value="C:spindle"/>
    <property type="evidence" value="ECO:0007669"/>
    <property type="project" value="UniProtKB-SubCell"/>
</dbReference>
<feature type="domain" description="Inner centromere protein ARK-binding" evidence="8">
    <location>
        <begin position="880"/>
        <end position="931"/>
    </location>
</feature>
<feature type="region of interest" description="Disordered" evidence="7">
    <location>
        <begin position="841"/>
        <end position="896"/>
    </location>
</feature>
<keyword evidence="5" id="KW-0206">Cytoskeleton</keyword>
<dbReference type="OMA" id="WHETISA"/>
<feature type="region of interest" description="Disordered" evidence="7">
    <location>
        <begin position="233"/>
        <end position="252"/>
    </location>
</feature>
<comment type="subcellular location">
    <subcellularLocation>
        <location evidence="2">Cytoplasm</location>
        <location evidence="2">Cytoskeleton</location>
        <location evidence="2">Spindle</location>
    </subcellularLocation>
    <subcellularLocation>
        <location evidence="1">Nucleus</location>
    </subcellularLocation>
</comment>
<feature type="compositionally biased region" description="Polar residues" evidence="7">
    <location>
        <begin position="314"/>
        <end position="323"/>
    </location>
</feature>
<dbReference type="GO" id="GO:0005634">
    <property type="term" value="C:nucleus"/>
    <property type="evidence" value="ECO:0007669"/>
    <property type="project" value="UniProtKB-SubCell"/>
</dbReference>
<proteinExistence type="inferred from homology"/>
<sequence length="971" mass="108171">MSFATSEWVQKELGTIRGLVDDNTDDFSYAARRDLEWINEHMDDVLDTRFSLSTLLQTPGRLKGAPSPRKARLMARAPQSGPLSPKSMNSMNSGFRKAVARELEYSNKPNNRGSRLKDRSVPSTNPSASASAVTIFSDGSPDASFHSAEDVTETSVANNNIDTNNTDNMSEQPSDHTEHVIADTNTLQVEKHELPVHELPVRELPVHELPVHELPVPPQMEPESEFTFTSLPPREPLTAKTPGSDTVKPSATSLRVQRIRQHLEKSSGAKFSSMIIDGDDDFTKSAAIGEVEPSDKNVAPAATSVPAVTHIAAPTQTSRQLNSPIKLRNPHTGSPSKIGSLYPPISPSKSSNISSKENSHGHFFSGAIRRAKMLLFQDDKKENVPQHPHTPKQPPANLSRLMAPTASSSARSPTRSPTRSPSKLYPEIRSPTKIPEPRQPASPTRIASPVRVASGASSVASLDIGTPRVLRQPSVKASTNSRTSRVPVPKAAERFTRRQAEIRAKEQETKEKEERAAAEREKEQLEMRELARQERERKEAAAVAEREQQRLLAAAEEQRRRQAAAEKEAQLERERKERSERAQRARRERLIRERQERLEKERMERELKEREEREEQEREEREEQERLERERLEQERIQEELLEEARLESMRLEKENMLRQQQQQQQQQQQRQSRKRSSSVGDEEQQQSQKVHLSNMRKPLSSSTRVSQNHRVSSSIMDSPLNKPTGSLMRQSLQRQYKTGQMGQMAHSRFGKAVEGVMISNDTIKFGSSSTNAATATSSSTAAAAAAAAVAAPPTITSGSGVATPLKRVGPNRPLHTTPQQFRSQRTGAFSSSMSFQAKLFKQPSSSTAPTPVASSMGSTLVSDPITPAASHVPVTQLPEINSDSEDDEGDGILRDWANSPELRSLLLRQQVMDPDRIFGPLPPLQMEEIFGNSNNARAAKFRGRSSSANWSRDQLSQFEIDSYSEQMGYK</sequence>
<feature type="region of interest" description="Disordered" evidence="7">
    <location>
        <begin position="382"/>
        <end position="452"/>
    </location>
</feature>
<feature type="compositionally biased region" description="Polar residues" evidence="7">
    <location>
        <begin position="815"/>
        <end position="829"/>
    </location>
</feature>
<dbReference type="VEuPathDB" id="FungiDB:YALI0_F13805g"/>
<evidence type="ECO:0000256" key="4">
    <source>
        <dbReference type="ARBA" id="ARBA00022490"/>
    </source>
</evidence>
<dbReference type="GeneID" id="2908683"/>
<name>A0A1D8NNG4_YARLL</name>
<evidence type="ECO:0000256" key="7">
    <source>
        <dbReference type="SAM" id="MobiDB-lite"/>
    </source>
</evidence>
<keyword evidence="4" id="KW-0963">Cytoplasm</keyword>
<protein>
    <recommendedName>
        <fullName evidence="8">Inner centromere protein ARK-binding domain-containing protein</fullName>
    </recommendedName>
</protein>
<feature type="compositionally biased region" description="Polar residues" evidence="7">
    <location>
        <begin position="121"/>
        <end position="131"/>
    </location>
</feature>
<dbReference type="Proteomes" id="UP000182444">
    <property type="component" value="Chromosome 1F"/>
</dbReference>
<feature type="compositionally biased region" description="Low complexity" evidence="7">
    <location>
        <begin position="659"/>
        <end position="671"/>
    </location>
</feature>
<feature type="compositionally biased region" description="Polar residues" evidence="7">
    <location>
        <begin position="700"/>
        <end position="726"/>
    </location>
</feature>
<feature type="compositionally biased region" description="Low complexity" evidence="7">
    <location>
        <begin position="347"/>
        <end position="356"/>
    </location>
</feature>
<feature type="compositionally biased region" description="Basic and acidic residues" evidence="7">
    <location>
        <begin position="556"/>
        <end position="635"/>
    </location>
</feature>
<evidence type="ECO:0000259" key="8">
    <source>
        <dbReference type="Pfam" id="PF03941"/>
    </source>
</evidence>
<accession>A0A1D8NNG4</accession>
<dbReference type="PANTHER" id="PTHR38709:SF1">
    <property type="entry name" value="DREBRIN"/>
    <property type="match status" value="1"/>
</dbReference>
<feature type="compositionally biased region" description="Low complexity" evidence="7">
    <location>
        <begin position="844"/>
        <end position="856"/>
    </location>
</feature>
<dbReference type="EMBL" id="CP017558">
    <property type="protein sequence ID" value="AOW07148.1"/>
    <property type="molecule type" value="Genomic_DNA"/>
</dbReference>
<feature type="region of interest" description="Disordered" evidence="7">
    <location>
        <begin position="105"/>
        <end position="131"/>
    </location>
</feature>
<feature type="compositionally biased region" description="Low complexity" evidence="7">
    <location>
        <begin position="403"/>
        <end position="422"/>
    </location>
</feature>
<dbReference type="VEuPathDB" id="FungiDB:YALI1_F18550g"/>
<feature type="compositionally biased region" description="Basic and acidic residues" evidence="7">
    <location>
        <begin position="491"/>
        <end position="549"/>
    </location>
</feature>
<evidence type="ECO:0000313" key="10">
    <source>
        <dbReference type="Proteomes" id="UP000182444"/>
    </source>
</evidence>
<evidence type="ECO:0000256" key="2">
    <source>
        <dbReference type="ARBA" id="ARBA00004186"/>
    </source>
</evidence>
<evidence type="ECO:0000313" key="9">
    <source>
        <dbReference type="EMBL" id="AOW07148.1"/>
    </source>
</evidence>
<dbReference type="eggNOG" id="ENOG502S0AD">
    <property type="taxonomic scope" value="Eukaryota"/>
</dbReference>
<keyword evidence="6" id="KW-0539">Nucleus</keyword>
<organism evidence="9 10">
    <name type="scientific">Yarrowia lipolytica</name>
    <name type="common">Candida lipolytica</name>
    <dbReference type="NCBI Taxonomy" id="4952"/>
    <lineage>
        <taxon>Eukaryota</taxon>
        <taxon>Fungi</taxon>
        <taxon>Dikarya</taxon>
        <taxon>Ascomycota</taxon>
        <taxon>Saccharomycotina</taxon>
        <taxon>Dipodascomycetes</taxon>
        <taxon>Dipodascales</taxon>
        <taxon>Dipodascales incertae sedis</taxon>
        <taxon>Yarrowia</taxon>
    </lineage>
</organism>
<feature type="region of interest" description="Disordered" evidence="7">
    <location>
        <begin position="652"/>
        <end position="726"/>
    </location>
</feature>
<evidence type="ECO:0000256" key="6">
    <source>
        <dbReference type="ARBA" id="ARBA00023242"/>
    </source>
</evidence>
<evidence type="ECO:0000256" key="5">
    <source>
        <dbReference type="ARBA" id="ARBA00023212"/>
    </source>
</evidence>
<reference evidence="9 10" key="1">
    <citation type="journal article" date="2016" name="PLoS ONE">
        <title>Sequence Assembly of Yarrowia lipolytica Strain W29/CLIB89 Shows Transposable Element Diversity.</title>
        <authorList>
            <person name="Magnan C."/>
            <person name="Yu J."/>
            <person name="Chang I."/>
            <person name="Jahn E."/>
            <person name="Kanomata Y."/>
            <person name="Wu J."/>
            <person name="Zeller M."/>
            <person name="Oakes M."/>
            <person name="Baldi P."/>
            <person name="Sandmeyer S."/>
        </authorList>
    </citation>
    <scope>NUCLEOTIDE SEQUENCE [LARGE SCALE GENOMIC DNA]</scope>
    <source>
        <strain evidence="10">CLIB89(W29)</strain>
    </source>
</reference>